<dbReference type="EMBL" id="AZSI01000073">
    <property type="protein sequence ID" value="KEY62128.1"/>
    <property type="molecule type" value="Genomic_DNA"/>
</dbReference>
<dbReference type="GO" id="GO:0006313">
    <property type="term" value="P:DNA transposition"/>
    <property type="evidence" value="ECO:0007669"/>
    <property type="project" value="InterPro"/>
</dbReference>
<comment type="similarity">
    <text evidence="1">Belongs to the transposase 7 family.</text>
</comment>
<feature type="domain" description="Tn3 transposase DDE" evidence="5">
    <location>
        <begin position="569"/>
        <end position="954"/>
    </location>
</feature>
<evidence type="ECO:0000259" key="6">
    <source>
        <dbReference type="Pfam" id="PF13700"/>
    </source>
</evidence>
<dbReference type="GO" id="GO:0003677">
    <property type="term" value="F:DNA binding"/>
    <property type="evidence" value="ECO:0007669"/>
    <property type="project" value="UniProtKB-KW"/>
</dbReference>
<keyword evidence="4" id="KW-0233">DNA recombination</keyword>
<evidence type="ECO:0000256" key="4">
    <source>
        <dbReference type="ARBA" id="ARBA00023172"/>
    </source>
</evidence>
<dbReference type="NCBIfam" id="NF033527">
    <property type="entry name" value="transpos_Tn3"/>
    <property type="match status" value="1"/>
</dbReference>
<evidence type="ECO:0000313" key="7">
    <source>
        <dbReference type="EMBL" id="KEY62128.1"/>
    </source>
</evidence>
<dbReference type="RefSeq" id="WP_042748490.1">
    <property type="nucleotide sequence ID" value="NZ_AZSI01000073.1"/>
</dbReference>
<protein>
    <submittedName>
        <fullName evidence="7">Transposase for transposon Tn1546</fullName>
    </submittedName>
</protein>
<gene>
    <name evidence="7" type="ORF">U725_01737</name>
</gene>
<dbReference type="InterPro" id="IPR047653">
    <property type="entry name" value="Tn3-like_transpos"/>
</dbReference>
<dbReference type="Pfam" id="PF13700">
    <property type="entry name" value="DUF4158"/>
    <property type="match status" value="1"/>
</dbReference>
<dbReference type="AlphaFoldDB" id="A0A084A9Z9"/>
<dbReference type="InterPro" id="IPR002513">
    <property type="entry name" value="Tn3_Tnp_DDE_dom"/>
</dbReference>
<evidence type="ECO:0000256" key="2">
    <source>
        <dbReference type="ARBA" id="ARBA00022578"/>
    </source>
</evidence>
<dbReference type="GO" id="GO:0004803">
    <property type="term" value="F:transposase activity"/>
    <property type="evidence" value="ECO:0007669"/>
    <property type="project" value="InterPro"/>
</dbReference>
<evidence type="ECO:0000256" key="3">
    <source>
        <dbReference type="ARBA" id="ARBA00023125"/>
    </source>
</evidence>
<keyword evidence="2" id="KW-0815">Transposition</keyword>
<feature type="domain" description="DUF4158" evidence="6">
    <location>
        <begin position="8"/>
        <end position="169"/>
    </location>
</feature>
<proteinExistence type="inferred from homology"/>
<evidence type="ECO:0000259" key="5">
    <source>
        <dbReference type="Pfam" id="PF01526"/>
    </source>
</evidence>
<organism evidence="7 8">
    <name type="scientific">Lactococcus cremoris subsp. cremoris GE214</name>
    <dbReference type="NCBI Taxonomy" id="1415168"/>
    <lineage>
        <taxon>Bacteria</taxon>
        <taxon>Bacillati</taxon>
        <taxon>Bacillota</taxon>
        <taxon>Bacilli</taxon>
        <taxon>Lactobacillales</taxon>
        <taxon>Streptococcaceae</taxon>
        <taxon>Lactococcus</taxon>
        <taxon>Lactococcus cremoris subsp. cremoris</taxon>
    </lineage>
</organism>
<dbReference type="InterPro" id="IPR025296">
    <property type="entry name" value="DUF4158"/>
</dbReference>
<reference evidence="7 8" key="1">
    <citation type="submission" date="2014-06" db="EMBL/GenBank/DDBJ databases">
        <title>Draft genome sequence of the putrescine producing strain Lactococcus lactis subsp cremoris GE214.</title>
        <authorList>
            <person name="Ladero V."/>
            <person name="Linares D.M."/>
            <person name="del Rio B."/>
            <person name="Mayo B."/>
            <person name="Martin M.C."/>
            <person name="Fernandez M."/>
            <person name="Alvarez M.A."/>
        </authorList>
    </citation>
    <scope>NUCLEOTIDE SEQUENCE [LARGE SCALE GENOMIC DNA]</scope>
    <source>
        <strain evidence="7 8">GE214</strain>
    </source>
</reference>
<dbReference type="Proteomes" id="UP000028401">
    <property type="component" value="Unassembled WGS sequence"/>
</dbReference>
<dbReference type="PATRIC" id="fig|1415168.3.peg.1802"/>
<dbReference type="Pfam" id="PF01526">
    <property type="entry name" value="DDE_Tnp_Tn3"/>
    <property type="match status" value="1"/>
</dbReference>
<keyword evidence="3" id="KW-0238">DNA-binding</keyword>
<accession>A0A084A9Z9</accession>
<comment type="caution">
    <text evidence="7">The sequence shown here is derived from an EMBL/GenBank/DDBJ whole genome shotgun (WGS) entry which is preliminary data.</text>
</comment>
<evidence type="ECO:0000256" key="1">
    <source>
        <dbReference type="ARBA" id="ARBA00009402"/>
    </source>
</evidence>
<sequence>MGAYKLTSSAQQEALLSLDKLSKDEFQGYFSFSRSDVKFILSHRGVENRLGIGLQLCLARYPGISLNSVDKVSKSLVEYVADQLKISTIDLDNYLSKKNTPLVHLKKICRHYNYSLYSSKASDYLKNILNEAIQENNDELFLINLAIYRLREQHILLPELSEIERLISTIRQNHEKYLYKKIIELLSENQKEQLDSLLVVNLDTKKSKLAWLQDISGKPSKDTILSICDRISVIKELKLEQLTFSFTNEKRLSQIARLTERYHAFDLRRFEETKRYALLVVYLIRYRKALIDLAIEVHNKIVQSIKRSGLHKKNEENKKTGEQSNRMLKHFSQVVSMLDHAICNNDFQNLARQLKQSFDWNELIEEGQQAALIASPRKRTYMGLVQYKAQYIRGYLPRLVETLDFKSPRMDDDGLINALRLITVLKKENKRKIPVDIELNFVKKPWQSLVKNPDGTIDRSYFELVAATELNDRLRSGEVIEPQSVLHQELDNYLVSSDAMMGSHTIPDTFKEYLSSRIEVLEEPLEAYQKLGKSFDRLTITKKEKNTPEEAEYYKKSLYKLLPDVNLVELLIEVNNWTGFMDEFIHEATKDSANKEELEVLFSTLMAMGLNIRFQDMEKSTHITSAQMANAKQWRMSPESFKRAQSVLINKQITCPFSEFWGDGSKASSDGLRMQLGVSSIHSDFNPHYGNKKGATIYRHTADKYISHYVEVIATNQREAASAIDGAIGHDTELNIEEHFSDTNAYTDTAFALFHLLGFKFEPRIRDIGSMNLYTIKSPDQYKKMQPLIKRAVNLNLIEKHYDEIKQIAYSIQTRKTSAKIILNKLGSYARKNKVAQALSELGKIEKTIFLLEYAINEDLRKVITQMLNRGELINDLARELFNGQRGKFMEKDFEKQLQSASALNILINAISLWNTVYLQQAYNYCKNSEPEITKYLEYTSPIIWRHINLLGEYKIDLTTLPEELRELNQGK</sequence>
<evidence type="ECO:0000313" key="8">
    <source>
        <dbReference type="Proteomes" id="UP000028401"/>
    </source>
</evidence>
<name>A0A084A9Z9_LACLC</name>